<protein>
    <submittedName>
        <fullName evidence="2">5-methylcytosine-specific restriction enzyme subunit McrC</fullName>
    </submittedName>
</protein>
<evidence type="ECO:0000313" key="2">
    <source>
        <dbReference type="EMBL" id="QDT91739.1"/>
    </source>
</evidence>
<name>A0A517VFH2_9PLAN</name>
<dbReference type="PANTHER" id="PTHR38733:SF1">
    <property type="entry name" value="TYPE IV METHYL-DIRECTED RESTRICTION ENZYME ECOKMCRBC"/>
    <property type="match status" value="1"/>
</dbReference>
<reference evidence="2 3" key="1">
    <citation type="submission" date="2019-02" db="EMBL/GenBank/DDBJ databases">
        <title>Deep-cultivation of Planctomycetes and their phenomic and genomic characterization uncovers novel biology.</title>
        <authorList>
            <person name="Wiegand S."/>
            <person name="Jogler M."/>
            <person name="Boedeker C."/>
            <person name="Pinto D."/>
            <person name="Vollmers J."/>
            <person name="Rivas-Marin E."/>
            <person name="Kohn T."/>
            <person name="Peeters S.H."/>
            <person name="Heuer A."/>
            <person name="Rast P."/>
            <person name="Oberbeckmann S."/>
            <person name="Bunk B."/>
            <person name="Jeske O."/>
            <person name="Meyerdierks A."/>
            <person name="Storesund J.E."/>
            <person name="Kallscheuer N."/>
            <person name="Luecker S."/>
            <person name="Lage O.M."/>
            <person name="Pohl T."/>
            <person name="Merkel B.J."/>
            <person name="Hornburger P."/>
            <person name="Mueller R.-W."/>
            <person name="Bruemmer F."/>
            <person name="Labrenz M."/>
            <person name="Spormann A.M."/>
            <person name="Op den Camp H."/>
            <person name="Overmann J."/>
            <person name="Amann R."/>
            <person name="Jetten M.S.M."/>
            <person name="Mascher T."/>
            <person name="Medema M.H."/>
            <person name="Devos D.P."/>
            <person name="Kaster A.-K."/>
            <person name="Ovreas L."/>
            <person name="Rohde M."/>
            <person name="Galperin M.Y."/>
            <person name="Jogler C."/>
        </authorList>
    </citation>
    <scope>NUCLEOTIDE SEQUENCE [LARGE SCALE GENOMIC DNA]</scope>
    <source>
        <strain evidence="2 3">Pan161</strain>
    </source>
</reference>
<gene>
    <name evidence="2" type="ORF">Pan161_34020</name>
</gene>
<accession>A0A517VFH2</accession>
<evidence type="ECO:0000256" key="1">
    <source>
        <dbReference type="SAM" id="MobiDB-lite"/>
    </source>
</evidence>
<dbReference type="InterPro" id="IPR019292">
    <property type="entry name" value="McrC"/>
</dbReference>
<organism evidence="2 3">
    <name type="scientific">Gimesia algae</name>
    <dbReference type="NCBI Taxonomy" id="2527971"/>
    <lineage>
        <taxon>Bacteria</taxon>
        <taxon>Pseudomonadati</taxon>
        <taxon>Planctomycetota</taxon>
        <taxon>Planctomycetia</taxon>
        <taxon>Planctomycetales</taxon>
        <taxon>Planctomycetaceae</taxon>
        <taxon>Gimesia</taxon>
    </lineage>
</organism>
<dbReference type="REBASE" id="356192">
    <property type="entry name" value="PbaPan161McrBCP"/>
</dbReference>
<dbReference type="PANTHER" id="PTHR38733">
    <property type="entry name" value="PROTEIN MCRC"/>
    <property type="match status" value="1"/>
</dbReference>
<dbReference type="AlphaFoldDB" id="A0A517VFH2"/>
<dbReference type="KEGG" id="gax:Pan161_34020"/>
<keyword evidence="3" id="KW-1185">Reference proteome</keyword>
<proteinExistence type="predicted"/>
<sequence length="442" mass="49707">MSEDIVSITLSEWETRSPATCDELSGLFLESSPSSQRVADALNTSRMLRVTELKNGLDVSSFSHVGRVRIGNLNITIVPKLKAASLLRLLRYAYGFRRLELISDSTHLVDHCGFEDLLISQLNAEAQELISRGLQRAYVRKDERLASPRGRINIDRLALDGGTATATLPCQHFPRLEDTLLNRTLLAGLRLAGSMASILDLRRESRRLASQMEEKISRINLDATILDQAARSLTRLSTAYVPALSIIRLLVESQGIVLEGRALTTTLPGFLFDMNRFFQSLLSRFLKENLVDYSVRDEHGLKGMMRYNPKHNPKRRQSPTPRPDYAILRQGNLVSLLDAKYRDLWEKSLPREMLYQLIVYAISHRQQLQSSILYPTTNPIAKEARIDVSDPVYGKHLGQVCLRPVNLTEIEELVSSNTAVARREREGLAKRLAFGTVAGIST</sequence>
<dbReference type="EMBL" id="CP036343">
    <property type="protein sequence ID" value="QDT91739.1"/>
    <property type="molecule type" value="Genomic_DNA"/>
</dbReference>
<dbReference type="Proteomes" id="UP000316855">
    <property type="component" value="Chromosome"/>
</dbReference>
<feature type="region of interest" description="Disordered" evidence="1">
    <location>
        <begin position="304"/>
        <end position="324"/>
    </location>
</feature>
<dbReference type="RefSeq" id="WP_197995349.1">
    <property type="nucleotide sequence ID" value="NZ_CP036343.1"/>
</dbReference>
<evidence type="ECO:0000313" key="3">
    <source>
        <dbReference type="Proteomes" id="UP000316855"/>
    </source>
</evidence>
<feature type="compositionally biased region" description="Basic residues" evidence="1">
    <location>
        <begin position="308"/>
        <end position="317"/>
    </location>
</feature>
<dbReference type="Pfam" id="PF10117">
    <property type="entry name" value="McrBC"/>
    <property type="match status" value="1"/>
</dbReference>